<dbReference type="STRING" id="1420851.AU255_16825"/>
<gene>
    <name evidence="3" type="ORF">AU255_16825</name>
</gene>
<feature type="compositionally biased region" description="Low complexity" evidence="1">
    <location>
        <begin position="579"/>
        <end position="603"/>
    </location>
</feature>
<dbReference type="GO" id="GO:0042834">
    <property type="term" value="F:peptidoglycan binding"/>
    <property type="evidence" value="ECO:0007669"/>
    <property type="project" value="InterPro"/>
</dbReference>
<dbReference type="InterPro" id="IPR007730">
    <property type="entry name" value="SPOR-like_dom"/>
</dbReference>
<dbReference type="Pfam" id="PF01464">
    <property type="entry name" value="SLT"/>
    <property type="match status" value="1"/>
</dbReference>
<proteinExistence type="predicted"/>
<organism evidence="3 4">
    <name type="scientific">Methyloprofundus sedimenti</name>
    <dbReference type="NCBI Taxonomy" id="1420851"/>
    <lineage>
        <taxon>Bacteria</taxon>
        <taxon>Pseudomonadati</taxon>
        <taxon>Pseudomonadota</taxon>
        <taxon>Gammaproteobacteria</taxon>
        <taxon>Methylococcales</taxon>
        <taxon>Methylococcaceae</taxon>
        <taxon>Methyloprofundus</taxon>
    </lineage>
</organism>
<dbReference type="Gene3D" id="1.10.530.10">
    <property type="match status" value="1"/>
</dbReference>
<dbReference type="SUPFAM" id="SSF110997">
    <property type="entry name" value="Sporulation related repeat"/>
    <property type="match status" value="1"/>
</dbReference>
<feature type="domain" description="SPOR" evidence="2">
    <location>
        <begin position="623"/>
        <end position="703"/>
    </location>
</feature>
<dbReference type="InterPro" id="IPR008258">
    <property type="entry name" value="Transglycosylase_SLT_dom_1"/>
</dbReference>
<dbReference type="EMBL" id="LPUF01000003">
    <property type="protein sequence ID" value="OQK15854.1"/>
    <property type="molecule type" value="Genomic_DNA"/>
</dbReference>
<dbReference type="Pfam" id="PF05036">
    <property type="entry name" value="SPOR"/>
    <property type="match status" value="2"/>
</dbReference>
<dbReference type="Proteomes" id="UP000191980">
    <property type="component" value="Unassembled WGS sequence"/>
</dbReference>
<protein>
    <recommendedName>
        <fullName evidence="2">SPOR domain-containing protein</fullName>
    </recommendedName>
</protein>
<keyword evidence="4" id="KW-1185">Reference proteome</keyword>
<dbReference type="Gene3D" id="3.30.70.1070">
    <property type="entry name" value="Sporulation related repeat"/>
    <property type="match status" value="2"/>
</dbReference>
<dbReference type="AlphaFoldDB" id="A0A1V8M2S8"/>
<reference evidence="3 4" key="1">
    <citation type="submission" date="2015-12" db="EMBL/GenBank/DDBJ databases">
        <authorList>
            <person name="Shamseldin A."/>
            <person name="Moawad H."/>
            <person name="Abd El-Rahim W.M."/>
            <person name="Sadowsky M.J."/>
        </authorList>
    </citation>
    <scope>NUCLEOTIDE SEQUENCE [LARGE SCALE GENOMIC DNA]</scope>
    <source>
        <strain evidence="3 4">WF1</strain>
    </source>
</reference>
<sequence length="833" mass="95484">MKIDFPQLQQLLISQLFKDPSASSEILNDPHGCSEIILSDPKLSEFNQHLQVDARFTARLAVKMLDICMPLLNWDGYAQIISQPVIKADNPHLIYLQVIDSHLINLDQEKLTTGPLWDQTRKQIQPLFDNFRLDLTPSINEIKSFLPLFLPQHSHDQVNSMLDSMQLHDIQINKSGINGKLQFDVDTVAPVKQQERVLNEQEQQQWQQKWQSMDALLTYTIKYYAAATELEELREALFDILLDARYQLQVALQQDQASDPVRHWFIKSWTQLIPILQKISAENPQQAPLALLTLVTATDALETLDKLGPTFGLDISIDGLRRLARMLNSNPTIDPLYYDQAIDPELLRIFQFNPDPDGSSDERSHYQFNFWPVNSAMAAGKHPLDNWVPAPDELDDYLLQVRTLLINSARRSITKSSLTPQQRDIFQKLVLTTAWQESCWRQYVIKNKKIVALHSSTGDTGIMQVNENVWRGFVNTHKLRWNIAYNVETGSNILLKYMTSYAIKKSEHKQSGGIDNLARSTYSTYNGGPGQVARYRNRQANAWSKKVDKAFHRKYLHVKRGEELAVAECLGGTKTYKASSQPQQKQQKVTSTSPPKKQSSPTKIAQPFSGTKKIIHNEAWIKQQAKNDFTLQLAAFSSEQAAKDFIGQQSNQENFAIYQSSKNNSKQLYTVIYGYYSTHQKAEKGDKQFKSLKAWIRPFKDIQAQLKGDHKQQQLSVTPPQKNQPTTAKIAQPFSGTKKIIHNQAWIKQQAKNYFTLQLAAFSSEQAAKDFIGQQSSQGNYAIYQHRKKNSKRFYTVIYGYYSTHQRAEKGSKQFKSLKAWIRPFNDIQVLIK</sequence>
<comment type="caution">
    <text evidence="3">The sequence shown here is derived from an EMBL/GenBank/DDBJ whole genome shotgun (WGS) entry which is preliminary data.</text>
</comment>
<evidence type="ECO:0000256" key="1">
    <source>
        <dbReference type="SAM" id="MobiDB-lite"/>
    </source>
</evidence>
<name>A0A1V8M2S8_9GAMM</name>
<evidence type="ECO:0000313" key="4">
    <source>
        <dbReference type="Proteomes" id="UP000191980"/>
    </source>
</evidence>
<dbReference type="PROSITE" id="PS51724">
    <property type="entry name" value="SPOR"/>
    <property type="match status" value="2"/>
</dbReference>
<dbReference type="InterPro" id="IPR023346">
    <property type="entry name" value="Lysozyme-like_dom_sf"/>
</dbReference>
<dbReference type="InterPro" id="IPR036680">
    <property type="entry name" value="SPOR-like_sf"/>
</dbReference>
<dbReference type="SUPFAM" id="SSF53955">
    <property type="entry name" value="Lysozyme-like"/>
    <property type="match status" value="1"/>
</dbReference>
<accession>A0A1V8M2S8</accession>
<evidence type="ECO:0000259" key="2">
    <source>
        <dbReference type="PROSITE" id="PS51724"/>
    </source>
</evidence>
<evidence type="ECO:0000313" key="3">
    <source>
        <dbReference type="EMBL" id="OQK15854.1"/>
    </source>
</evidence>
<feature type="domain" description="SPOR" evidence="2">
    <location>
        <begin position="749"/>
        <end position="829"/>
    </location>
</feature>
<feature type="region of interest" description="Disordered" evidence="1">
    <location>
        <begin position="576"/>
        <end position="606"/>
    </location>
</feature>
<dbReference type="CDD" id="cd00254">
    <property type="entry name" value="LT-like"/>
    <property type="match status" value="1"/>
</dbReference>